<gene>
    <name evidence="1" type="ORF">DCAR_0729146</name>
</gene>
<proteinExistence type="predicted"/>
<evidence type="ECO:0000313" key="1">
    <source>
        <dbReference type="EMBL" id="WOH09688.1"/>
    </source>
</evidence>
<organism evidence="1 2">
    <name type="scientific">Daucus carota subsp. sativus</name>
    <name type="common">Carrot</name>
    <dbReference type="NCBI Taxonomy" id="79200"/>
    <lineage>
        <taxon>Eukaryota</taxon>
        <taxon>Viridiplantae</taxon>
        <taxon>Streptophyta</taxon>
        <taxon>Embryophyta</taxon>
        <taxon>Tracheophyta</taxon>
        <taxon>Spermatophyta</taxon>
        <taxon>Magnoliopsida</taxon>
        <taxon>eudicotyledons</taxon>
        <taxon>Gunneridae</taxon>
        <taxon>Pentapetalae</taxon>
        <taxon>asterids</taxon>
        <taxon>campanulids</taxon>
        <taxon>Apiales</taxon>
        <taxon>Apiaceae</taxon>
        <taxon>Apioideae</taxon>
        <taxon>Scandiceae</taxon>
        <taxon>Daucinae</taxon>
        <taxon>Daucus</taxon>
        <taxon>Daucus sect. Daucus</taxon>
    </lineage>
</organism>
<dbReference type="AlphaFoldDB" id="A0A164U1Q4"/>
<name>A0A164U1Q4_DAUCS</name>
<keyword evidence="2" id="KW-1185">Reference proteome</keyword>
<sequence>MESDGVTTPAAECIHPFTHVNTDLLLIFGILHPSPASIFPVCRPEIDEAVTMIEAIDTSKGGGMVPGDQPQGCL</sequence>
<dbReference type="EMBL" id="CP093349">
    <property type="protein sequence ID" value="WOH09688.1"/>
    <property type="molecule type" value="Genomic_DNA"/>
</dbReference>
<accession>A0A164U1Q4</accession>
<dbReference type="Gramene" id="KZM88317">
    <property type="protein sequence ID" value="KZM88317"/>
    <property type="gene ID" value="DCAR_025392"/>
</dbReference>
<evidence type="ECO:0000313" key="2">
    <source>
        <dbReference type="Proteomes" id="UP000077755"/>
    </source>
</evidence>
<dbReference type="Proteomes" id="UP000077755">
    <property type="component" value="Chromosome 7"/>
</dbReference>
<reference evidence="1" key="2">
    <citation type="submission" date="2022-03" db="EMBL/GenBank/DDBJ databases">
        <title>Draft title - Genomic analysis of global carrot germplasm unveils the trajectory of domestication and the origin of high carotenoid orange carrot.</title>
        <authorList>
            <person name="Iorizzo M."/>
            <person name="Ellison S."/>
            <person name="Senalik D."/>
            <person name="Macko-Podgorni A."/>
            <person name="Grzebelus D."/>
            <person name="Bostan H."/>
            <person name="Rolling W."/>
            <person name="Curaba J."/>
            <person name="Simon P."/>
        </authorList>
    </citation>
    <scope>NUCLEOTIDE SEQUENCE</scope>
    <source>
        <tissue evidence="1">Leaf</tissue>
    </source>
</reference>
<protein>
    <submittedName>
        <fullName evidence="1">Uncharacterized protein</fullName>
    </submittedName>
</protein>
<reference evidence="1" key="1">
    <citation type="journal article" date="2016" name="Nat. Genet.">
        <title>A high-quality carrot genome assembly provides new insights into carotenoid accumulation and asterid genome evolution.</title>
        <authorList>
            <person name="Iorizzo M."/>
            <person name="Ellison S."/>
            <person name="Senalik D."/>
            <person name="Zeng P."/>
            <person name="Satapoomin P."/>
            <person name="Huang J."/>
            <person name="Bowman M."/>
            <person name="Iovene M."/>
            <person name="Sanseverino W."/>
            <person name="Cavagnaro P."/>
            <person name="Yildiz M."/>
            <person name="Macko-Podgorni A."/>
            <person name="Moranska E."/>
            <person name="Grzebelus E."/>
            <person name="Grzebelus D."/>
            <person name="Ashrafi H."/>
            <person name="Zheng Z."/>
            <person name="Cheng S."/>
            <person name="Spooner D."/>
            <person name="Van Deynze A."/>
            <person name="Simon P."/>
        </authorList>
    </citation>
    <scope>NUCLEOTIDE SEQUENCE</scope>
    <source>
        <tissue evidence="1">Leaf</tissue>
    </source>
</reference>